<dbReference type="OrthoDB" id="7596241at2"/>
<keyword evidence="1" id="KW-0812">Transmembrane</keyword>
<keyword evidence="3" id="KW-1185">Reference proteome</keyword>
<organism evidence="2 3">
    <name type="scientific">Sinobacterium caligoides</name>
    <dbReference type="NCBI Taxonomy" id="933926"/>
    <lineage>
        <taxon>Bacteria</taxon>
        <taxon>Pseudomonadati</taxon>
        <taxon>Pseudomonadota</taxon>
        <taxon>Gammaproteobacteria</taxon>
        <taxon>Cellvibrionales</taxon>
        <taxon>Spongiibacteraceae</taxon>
        <taxon>Sinobacterium</taxon>
    </lineage>
</organism>
<sequence>MKEQIDSSRTEELGLFFITTAIVAPLLTVMIVAGYGFTVWISQLLMGPPGV</sequence>
<dbReference type="RefSeq" id="WP_123712336.1">
    <property type="nucleotide sequence ID" value="NZ_RKHR01000004.1"/>
</dbReference>
<keyword evidence="1" id="KW-0472">Membrane</keyword>
<evidence type="ECO:0000256" key="1">
    <source>
        <dbReference type="SAM" id="Phobius"/>
    </source>
</evidence>
<reference evidence="2 3" key="1">
    <citation type="submission" date="2018-11" db="EMBL/GenBank/DDBJ databases">
        <title>Genomic Encyclopedia of Type Strains, Phase IV (KMG-IV): sequencing the most valuable type-strain genomes for metagenomic binning, comparative biology and taxonomic classification.</title>
        <authorList>
            <person name="Goeker M."/>
        </authorList>
    </citation>
    <scope>NUCLEOTIDE SEQUENCE [LARGE SCALE GENOMIC DNA]</scope>
    <source>
        <strain evidence="2 3">DSM 100316</strain>
    </source>
</reference>
<proteinExistence type="predicted"/>
<dbReference type="InterPro" id="IPR010649">
    <property type="entry name" value="NapE_TorE"/>
</dbReference>
<dbReference type="EMBL" id="RKHR01000004">
    <property type="protein sequence ID" value="ROS01558.1"/>
    <property type="molecule type" value="Genomic_DNA"/>
</dbReference>
<keyword evidence="1" id="KW-1133">Transmembrane helix</keyword>
<dbReference type="Proteomes" id="UP000275394">
    <property type="component" value="Unassembled WGS sequence"/>
</dbReference>
<gene>
    <name evidence="2" type="ORF">EDC56_2000</name>
</gene>
<name>A0A3N2DP22_9GAMM</name>
<dbReference type="AlphaFoldDB" id="A0A3N2DP22"/>
<accession>A0A3N2DP22</accession>
<protein>
    <submittedName>
        <fullName evidence="2">Nitrate reductase NapE</fullName>
    </submittedName>
</protein>
<evidence type="ECO:0000313" key="2">
    <source>
        <dbReference type="EMBL" id="ROS01558.1"/>
    </source>
</evidence>
<comment type="caution">
    <text evidence="2">The sequence shown here is derived from an EMBL/GenBank/DDBJ whole genome shotgun (WGS) entry which is preliminary data.</text>
</comment>
<dbReference type="Pfam" id="PF06796">
    <property type="entry name" value="NapE"/>
    <property type="match status" value="1"/>
</dbReference>
<evidence type="ECO:0000313" key="3">
    <source>
        <dbReference type="Proteomes" id="UP000275394"/>
    </source>
</evidence>
<feature type="transmembrane region" description="Helical" evidence="1">
    <location>
        <begin position="12"/>
        <end position="41"/>
    </location>
</feature>